<evidence type="ECO:0008006" key="6">
    <source>
        <dbReference type="Google" id="ProtNLM"/>
    </source>
</evidence>
<accession>A0A3R7NWR0</accession>
<feature type="transmembrane region" description="Helical" evidence="2">
    <location>
        <begin position="47"/>
        <end position="68"/>
    </location>
</feature>
<keyword evidence="2" id="KW-1133">Transmembrane helix</keyword>
<evidence type="ECO:0000256" key="1">
    <source>
        <dbReference type="SAM" id="MobiDB-lite"/>
    </source>
</evidence>
<comment type="caution">
    <text evidence="4">The sequence shown here is derived from an EMBL/GenBank/DDBJ whole genome shotgun (WGS) entry which is preliminary data.</text>
</comment>
<dbReference type="InterPro" id="IPR016187">
    <property type="entry name" value="CTDL_fold"/>
</dbReference>
<evidence type="ECO:0000256" key="3">
    <source>
        <dbReference type="SAM" id="SignalP"/>
    </source>
</evidence>
<sequence>MWSYLARWLLVVVAGGVPRGALGGPAAYLRKLCSFHDSFKPSSFPSSQASVQTFVAAVMLRGFLYVLLDVGPQSWFEARDLCLKVKGILTYDEDVEWMLSVRDFYGKDGFYLGLQKDSNETWIDQQGRAFENSSIPWGPELFDEGEQCTAMRDAVGNVYCDSVFELPSLWMTVLCHVTGPIFPPRKTTQPKEAVPERCGGSANTWPCPPPFPPPLPLPKQRLPRNNVAPPQFHDHPFLLSLPLLALFLFIFLLPILSLVLPQLLEDLQGERNPSTPSPTHIITSSLASMPGDVSHHRLITRSTGLLDTSRVDGVLFAAKPPLTGPSSTVHLAIAPTPHIPPVLVTTTIRLTAEGITSPVVYQATAAKPPEGGAASDAEPFDTPTEDDDDATSQTLSEKRDAVATVLDLIDNICATRSSAEEFDTRSIAATAKPHRIDEEWDRKVASSDGISPYMQLKSLPHGVCPSHLVILPLHI</sequence>
<reference evidence="4 5" key="1">
    <citation type="submission" date="2018-04" db="EMBL/GenBank/DDBJ databases">
        <authorList>
            <person name="Zhang X."/>
            <person name="Yuan J."/>
            <person name="Li F."/>
            <person name="Xiang J."/>
        </authorList>
    </citation>
    <scope>NUCLEOTIDE SEQUENCE [LARGE SCALE GENOMIC DNA]</scope>
    <source>
        <tissue evidence="4">Muscle</tissue>
    </source>
</reference>
<reference evidence="4 5" key="2">
    <citation type="submission" date="2019-01" db="EMBL/GenBank/DDBJ databases">
        <title>The decoding of complex shrimp genome reveals the adaptation for benthos swimmer, frequently molting mechanism and breeding impact on genome.</title>
        <authorList>
            <person name="Sun Y."/>
            <person name="Gao Y."/>
            <person name="Yu Y."/>
        </authorList>
    </citation>
    <scope>NUCLEOTIDE SEQUENCE [LARGE SCALE GENOMIC DNA]</scope>
    <source>
        <tissue evidence="4">Muscle</tissue>
    </source>
</reference>
<dbReference type="Proteomes" id="UP000283509">
    <property type="component" value="Unassembled WGS sequence"/>
</dbReference>
<dbReference type="SUPFAM" id="SSF56436">
    <property type="entry name" value="C-type lectin-like"/>
    <property type="match status" value="1"/>
</dbReference>
<feature type="chain" id="PRO_5018544297" description="C-type lectin domain-containing protein" evidence="3">
    <location>
        <begin position="24"/>
        <end position="475"/>
    </location>
</feature>
<name>A0A3R7NWR0_PENVA</name>
<dbReference type="CDD" id="cd00037">
    <property type="entry name" value="CLECT"/>
    <property type="match status" value="1"/>
</dbReference>
<keyword evidence="5" id="KW-1185">Reference proteome</keyword>
<evidence type="ECO:0000313" key="4">
    <source>
        <dbReference type="EMBL" id="ROT68881.1"/>
    </source>
</evidence>
<feature type="region of interest" description="Disordered" evidence="1">
    <location>
        <begin position="367"/>
        <end position="396"/>
    </location>
</feature>
<proteinExistence type="predicted"/>
<organism evidence="4 5">
    <name type="scientific">Penaeus vannamei</name>
    <name type="common">Whiteleg shrimp</name>
    <name type="synonym">Litopenaeus vannamei</name>
    <dbReference type="NCBI Taxonomy" id="6689"/>
    <lineage>
        <taxon>Eukaryota</taxon>
        <taxon>Metazoa</taxon>
        <taxon>Ecdysozoa</taxon>
        <taxon>Arthropoda</taxon>
        <taxon>Crustacea</taxon>
        <taxon>Multicrustacea</taxon>
        <taxon>Malacostraca</taxon>
        <taxon>Eumalacostraca</taxon>
        <taxon>Eucarida</taxon>
        <taxon>Decapoda</taxon>
        <taxon>Dendrobranchiata</taxon>
        <taxon>Penaeoidea</taxon>
        <taxon>Penaeidae</taxon>
        <taxon>Penaeus</taxon>
    </lineage>
</organism>
<keyword evidence="2" id="KW-0812">Transmembrane</keyword>
<dbReference type="EMBL" id="QCYY01002624">
    <property type="protein sequence ID" value="ROT68881.1"/>
    <property type="molecule type" value="Genomic_DNA"/>
</dbReference>
<dbReference type="Gene3D" id="3.10.100.10">
    <property type="entry name" value="Mannose-Binding Protein A, subunit A"/>
    <property type="match status" value="1"/>
</dbReference>
<evidence type="ECO:0000313" key="5">
    <source>
        <dbReference type="Proteomes" id="UP000283509"/>
    </source>
</evidence>
<evidence type="ECO:0000256" key="2">
    <source>
        <dbReference type="SAM" id="Phobius"/>
    </source>
</evidence>
<feature type="signal peptide" evidence="3">
    <location>
        <begin position="1"/>
        <end position="23"/>
    </location>
</feature>
<keyword evidence="3" id="KW-0732">Signal</keyword>
<keyword evidence="2" id="KW-0472">Membrane</keyword>
<gene>
    <name evidence="4" type="ORF">C7M84_012943</name>
</gene>
<feature type="transmembrane region" description="Helical" evidence="2">
    <location>
        <begin position="237"/>
        <end position="260"/>
    </location>
</feature>
<protein>
    <recommendedName>
        <fullName evidence="6">C-type lectin domain-containing protein</fullName>
    </recommendedName>
</protein>
<dbReference type="AlphaFoldDB" id="A0A3R7NWR0"/>
<dbReference type="InterPro" id="IPR016186">
    <property type="entry name" value="C-type_lectin-like/link_sf"/>
</dbReference>